<dbReference type="GO" id="GO:0043335">
    <property type="term" value="P:protein unfolding"/>
    <property type="evidence" value="ECO:0007669"/>
    <property type="project" value="EnsemblFungi"/>
</dbReference>
<dbReference type="Pfam" id="PF17862">
    <property type="entry name" value="AAA_lid_3"/>
    <property type="match status" value="1"/>
</dbReference>
<feature type="compositionally biased region" description="Basic and acidic residues" evidence="13">
    <location>
        <begin position="932"/>
        <end position="948"/>
    </location>
</feature>
<gene>
    <name evidence="15" type="ORF">CANCADRAFT_2386</name>
</gene>
<comment type="similarity">
    <text evidence="2">Belongs to the AAA ATPase family.</text>
</comment>
<dbReference type="OrthoDB" id="2187at2759"/>
<dbReference type="InterPro" id="IPR015342">
    <property type="entry name" value="PEX1-N_C-lobe"/>
</dbReference>
<dbReference type="Pfam" id="PF09262">
    <property type="entry name" value="PEX-1N"/>
    <property type="match status" value="1"/>
</dbReference>
<evidence type="ECO:0000256" key="9">
    <source>
        <dbReference type="ARBA" id="ARBA00023136"/>
    </source>
</evidence>
<keyword evidence="5" id="KW-0547">Nucleotide-binding</keyword>
<feature type="region of interest" description="Disordered" evidence="13">
    <location>
        <begin position="932"/>
        <end position="953"/>
    </location>
</feature>
<dbReference type="SUPFAM" id="SSF52540">
    <property type="entry name" value="P-loop containing nucleoside triphosphate hydrolases"/>
    <property type="match status" value="2"/>
</dbReference>
<dbReference type="GO" id="GO:0016887">
    <property type="term" value="F:ATP hydrolysis activity"/>
    <property type="evidence" value="ECO:0007669"/>
    <property type="project" value="EnsemblFungi"/>
</dbReference>
<keyword evidence="16" id="KW-1185">Reference proteome</keyword>
<dbReference type="InterPro" id="IPR003960">
    <property type="entry name" value="ATPase_AAA_CS"/>
</dbReference>
<dbReference type="Gene3D" id="1.10.8.60">
    <property type="match status" value="2"/>
</dbReference>
<evidence type="ECO:0000256" key="5">
    <source>
        <dbReference type="ARBA" id="ARBA00022741"/>
    </source>
</evidence>
<evidence type="ECO:0000256" key="4">
    <source>
        <dbReference type="ARBA" id="ARBA00022593"/>
    </source>
</evidence>
<feature type="region of interest" description="Disordered" evidence="13">
    <location>
        <begin position="877"/>
        <end position="899"/>
    </location>
</feature>
<name>A0A1E4TFW2_9ASCO</name>
<keyword evidence="4" id="KW-0962">Peroxisome biogenesis</keyword>
<dbReference type="GO" id="GO:0140318">
    <property type="term" value="F:protein transporter activity"/>
    <property type="evidence" value="ECO:0007669"/>
    <property type="project" value="EnsemblFungi"/>
</dbReference>
<keyword evidence="7" id="KW-0067">ATP-binding</keyword>
<comment type="subcellular location">
    <subcellularLocation>
        <location evidence="1">Membrane</location>
    </subcellularLocation>
</comment>
<dbReference type="InterPro" id="IPR003593">
    <property type="entry name" value="AAA+_ATPase"/>
</dbReference>
<feature type="region of interest" description="Disordered" evidence="13">
    <location>
        <begin position="990"/>
        <end position="1011"/>
    </location>
</feature>
<feature type="domain" description="AAA+ ATPase" evidence="14">
    <location>
        <begin position="674"/>
        <end position="811"/>
    </location>
</feature>
<dbReference type="GO" id="GO:0016562">
    <property type="term" value="P:protein import into peroxisome matrix, receptor recycling"/>
    <property type="evidence" value="ECO:0007669"/>
    <property type="project" value="EnsemblFungi"/>
</dbReference>
<dbReference type="InterPro" id="IPR003959">
    <property type="entry name" value="ATPase_AAA_core"/>
</dbReference>
<protein>
    <recommendedName>
        <fullName evidence="11">Peroxisomal ATPase PEX1</fullName>
    </recommendedName>
    <alternativeName>
        <fullName evidence="10">Peroxin-1</fullName>
    </alternativeName>
</protein>
<feature type="region of interest" description="Disordered" evidence="13">
    <location>
        <begin position="121"/>
        <end position="151"/>
    </location>
</feature>
<evidence type="ECO:0000256" key="2">
    <source>
        <dbReference type="ARBA" id="ARBA00006914"/>
    </source>
</evidence>
<evidence type="ECO:0000256" key="12">
    <source>
        <dbReference type="ARBA" id="ARBA00048778"/>
    </source>
</evidence>
<dbReference type="PROSITE" id="PS00674">
    <property type="entry name" value="AAA"/>
    <property type="match status" value="1"/>
</dbReference>
<dbReference type="GO" id="GO:0005778">
    <property type="term" value="C:peroxisomal membrane"/>
    <property type="evidence" value="ECO:0007669"/>
    <property type="project" value="EnsemblFungi"/>
</dbReference>
<evidence type="ECO:0000256" key="8">
    <source>
        <dbReference type="ARBA" id="ARBA00022927"/>
    </source>
</evidence>
<accession>A0A1E4TFW2</accession>
<dbReference type="EMBL" id="KV453842">
    <property type="protein sequence ID" value="ODV90654.1"/>
    <property type="molecule type" value="Genomic_DNA"/>
</dbReference>
<sequence length="1011" mass="111165">MTSAKGIRGSEKAIEIDPTFAQYVGLAEGTNVSVQIHANPPIATRVFLEPATASDWEIIELNAQRVESDMLSQIRVVSSIHPVCIYVSPSTSAIFRVSKIESSSPDAVYAKISSDTEVAVAPKLRKKQTGRDRKTSGSVASRSRSRRQTDQGPIRAFFMRSIISNDDNVSDKHPKAQIEISAASMPADLRNLKYVAVSAAHIPESKPVNPSQPSPNDEQPIPTAAKTVVAFLTVNDCCPANHCYLSPWLGQAIGTESTVGSMVLIEPAAKPLSIAPESLTVVLPISSAKSNSKKSGLSLNRNKTDIEQQLEKSETLQKLLNELEIFQNPITNNMQLPFVPNTLLRDSGIIQLKNSEGWITPGFNRAVFSTTAGCALNEEIPLVSKPPTLHGIDKIVNQTESHVRHLRCTLVYGSHGSGKTDLLSLVSHILLSKLFYSITLDCSEMSDDRVGSIKEALETSFGKAMWHAPAVIVLDDLDRLCPAEQENTDSQRTKHISELLIKLTSDFRRRRDIVLLASSQSKESLHPSLLNSHTFDELVNLKAPDREMRRLILTAAMESRSIDVDANVDMLEAASSTEGYQPGDLQVLAERAEHEALMRTLQDSTLTCCITQDDIENATKDFVPASLRGVKLEKGSSVRWSDIGGLEATKRVLYETLEWPNKYAPIFQKSPLRLRSGILLYGYPGCGKTMLASAVAKECGLNFISIKGPEILNKYIGASEKAVRDLFERAQAAKPCVLFFDEFDSVAPKRGHDSTGVTDRVVNQMLTQLDGAEGLDTGVYVLAATSRPDLIDSALLRPGRLDKSLICDMPDFNDRLSILKTLSNSGKVKCNPNLDLEKIASRTDGYCGADMQALLYNAYLEAIHDIIDHVPHGIVKSKSEEERDATKAEENPQSDSSVGEYDSLEFFETSNSTAAQRLATLNRLEKLNFGRSKINDKNSNEKEDEQKSENSVSVEVQWEHIEIAFTKTKPSLSLQERERLTKIYRDFVSDRSGEMPSGTASSDIGGRTTLM</sequence>
<evidence type="ECO:0000256" key="6">
    <source>
        <dbReference type="ARBA" id="ARBA00022801"/>
    </source>
</evidence>
<dbReference type="InterPro" id="IPR027417">
    <property type="entry name" value="P-loop_NTPase"/>
</dbReference>
<keyword evidence="6" id="KW-0378">Hydrolase</keyword>
<dbReference type="InterPro" id="IPR029067">
    <property type="entry name" value="CDC48_domain_2-like_sf"/>
</dbReference>
<dbReference type="FunFam" id="3.40.50.300:FF:000149">
    <property type="entry name" value="Nuclear valosin-containing protein-like"/>
    <property type="match status" value="1"/>
</dbReference>
<dbReference type="GO" id="GO:0005829">
    <property type="term" value="C:cytosol"/>
    <property type="evidence" value="ECO:0007669"/>
    <property type="project" value="TreeGrafter"/>
</dbReference>
<evidence type="ECO:0000313" key="15">
    <source>
        <dbReference type="EMBL" id="ODV90654.1"/>
    </source>
</evidence>
<evidence type="ECO:0000256" key="11">
    <source>
        <dbReference type="ARBA" id="ARBA00034532"/>
    </source>
</evidence>
<dbReference type="SMART" id="SM00382">
    <property type="entry name" value="AAA"/>
    <property type="match status" value="2"/>
</dbReference>
<keyword evidence="3" id="KW-0813">Transport</keyword>
<dbReference type="Pfam" id="PF00004">
    <property type="entry name" value="AAA"/>
    <property type="match status" value="2"/>
</dbReference>
<evidence type="ECO:0000256" key="7">
    <source>
        <dbReference type="ARBA" id="ARBA00022840"/>
    </source>
</evidence>
<evidence type="ECO:0000256" key="10">
    <source>
        <dbReference type="ARBA" id="ARBA00032509"/>
    </source>
</evidence>
<dbReference type="Gene3D" id="3.40.50.300">
    <property type="entry name" value="P-loop containing nucleotide triphosphate hydrolases"/>
    <property type="match status" value="2"/>
</dbReference>
<dbReference type="Gene3D" id="3.10.330.10">
    <property type="match status" value="1"/>
</dbReference>
<evidence type="ECO:0000256" key="3">
    <source>
        <dbReference type="ARBA" id="ARBA00022448"/>
    </source>
</evidence>
<evidence type="ECO:0000256" key="1">
    <source>
        <dbReference type="ARBA" id="ARBA00004370"/>
    </source>
</evidence>
<organism evidence="15 16">
    <name type="scientific">Tortispora caseinolytica NRRL Y-17796</name>
    <dbReference type="NCBI Taxonomy" id="767744"/>
    <lineage>
        <taxon>Eukaryota</taxon>
        <taxon>Fungi</taxon>
        <taxon>Dikarya</taxon>
        <taxon>Ascomycota</taxon>
        <taxon>Saccharomycotina</taxon>
        <taxon>Trigonopsidomycetes</taxon>
        <taxon>Trigonopsidales</taxon>
        <taxon>Trigonopsidaceae</taxon>
        <taxon>Tortispora</taxon>
    </lineage>
</organism>
<dbReference type="InterPro" id="IPR050168">
    <property type="entry name" value="AAA_ATPase_domain"/>
</dbReference>
<feature type="domain" description="AAA+ ATPase" evidence="14">
    <location>
        <begin position="405"/>
        <end position="545"/>
    </location>
</feature>
<evidence type="ECO:0000256" key="13">
    <source>
        <dbReference type="SAM" id="MobiDB-lite"/>
    </source>
</evidence>
<dbReference type="AlphaFoldDB" id="A0A1E4TFW2"/>
<dbReference type="SUPFAM" id="SSF54585">
    <property type="entry name" value="Cdc48 domain 2-like"/>
    <property type="match status" value="1"/>
</dbReference>
<dbReference type="GO" id="GO:1904949">
    <property type="term" value="C:ATPase complex"/>
    <property type="evidence" value="ECO:0007669"/>
    <property type="project" value="EnsemblFungi"/>
</dbReference>
<comment type="catalytic activity">
    <reaction evidence="12">
        <text>ATP + H2O = ADP + phosphate + H(+)</text>
        <dbReference type="Rhea" id="RHEA:13065"/>
        <dbReference type="ChEBI" id="CHEBI:15377"/>
        <dbReference type="ChEBI" id="CHEBI:15378"/>
        <dbReference type="ChEBI" id="CHEBI:30616"/>
        <dbReference type="ChEBI" id="CHEBI:43474"/>
        <dbReference type="ChEBI" id="CHEBI:456216"/>
    </reaction>
    <physiologicalReaction direction="left-to-right" evidence="12">
        <dbReference type="Rhea" id="RHEA:13066"/>
    </physiologicalReaction>
</comment>
<feature type="compositionally biased region" description="Basic and acidic residues" evidence="13">
    <location>
        <begin position="877"/>
        <end position="890"/>
    </location>
</feature>
<dbReference type="GO" id="GO:0005524">
    <property type="term" value="F:ATP binding"/>
    <property type="evidence" value="ECO:0007669"/>
    <property type="project" value="UniProtKB-KW"/>
</dbReference>
<reference evidence="16" key="1">
    <citation type="submission" date="2016-02" db="EMBL/GenBank/DDBJ databases">
        <title>Comparative genomics of biotechnologically important yeasts.</title>
        <authorList>
            <consortium name="DOE Joint Genome Institute"/>
            <person name="Riley R."/>
            <person name="Haridas S."/>
            <person name="Wolfe K.H."/>
            <person name="Lopes M.R."/>
            <person name="Hittinger C.T."/>
            <person name="Goker M."/>
            <person name="Salamov A."/>
            <person name="Wisecaver J."/>
            <person name="Long T.M."/>
            <person name="Aerts A.L."/>
            <person name="Barry K."/>
            <person name="Choi C."/>
            <person name="Clum A."/>
            <person name="Coughlan A.Y."/>
            <person name="Deshpande S."/>
            <person name="Douglass A.P."/>
            <person name="Hanson S.J."/>
            <person name="Klenk H.-P."/>
            <person name="Labutti K."/>
            <person name="Lapidus A."/>
            <person name="Lindquist E."/>
            <person name="Lipzen A."/>
            <person name="Meier-Kolthoff J.P."/>
            <person name="Ohm R.A."/>
            <person name="Otillar R.P."/>
            <person name="Pangilinan J."/>
            <person name="Peng Y."/>
            <person name="Rokas A."/>
            <person name="Rosa C.A."/>
            <person name="Scheuner C."/>
            <person name="Sibirny A.A."/>
            <person name="Slot J.C."/>
            <person name="Stielow J.B."/>
            <person name="Sun H."/>
            <person name="Kurtzman C.P."/>
            <person name="Blackwell M."/>
            <person name="Jeffries T.W."/>
            <person name="Grigoriev I.V."/>
        </authorList>
    </citation>
    <scope>NUCLEOTIDE SEQUENCE [LARGE SCALE GENOMIC DNA]</scope>
    <source>
        <strain evidence="16">NRRL Y-17796</strain>
    </source>
</reference>
<dbReference type="PANTHER" id="PTHR23077:SF12">
    <property type="entry name" value="PEROXISOMAL ATPASE PEX1"/>
    <property type="match status" value="1"/>
</dbReference>
<evidence type="ECO:0000313" key="16">
    <source>
        <dbReference type="Proteomes" id="UP000095023"/>
    </source>
</evidence>
<dbReference type="Proteomes" id="UP000095023">
    <property type="component" value="Unassembled WGS sequence"/>
</dbReference>
<keyword evidence="8" id="KW-0653">Protein transport</keyword>
<evidence type="ECO:0000259" key="14">
    <source>
        <dbReference type="SMART" id="SM00382"/>
    </source>
</evidence>
<dbReference type="CDD" id="cd19526">
    <property type="entry name" value="RecA-like_PEX1_r2"/>
    <property type="match status" value="1"/>
</dbReference>
<keyword evidence="9" id="KW-0472">Membrane</keyword>
<proteinExistence type="inferred from homology"/>
<dbReference type="PANTHER" id="PTHR23077">
    <property type="entry name" value="AAA-FAMILY ATPASE"/>
    <property type="match status" value="1"/>
</dbReference>
<dbReference type="InterPro" id="IPR041569">
    <property type="entry name" value="AAA_lid_3"/>
</dbReference>